<evidence type="ECO:0000313" key="2">
    <source>
        <dbReference type="Proteomes" id="UP000530032"/>
    </source>
</evidence>
<dbReference type="RefSeq" id="WP_198460531.1">
    <property type="nucleotide sequence ID" value="NZ_JABBCQ020000010.1"/>
</dbReference>
<protein>
    <submittedName>
        <fullName evidence="1">Uncharacterized protein</fullName>
    </submittedName>
</protein>
<comment type="caution">
    <text evidence="1">The sequence shown here is derived from an EMBL/GenBank/DDBJ whole genome shotgun (WGS) entry which is preliminary data.</text>
</comment>
<reference evidence="1" key="1">
    <citation type="submission" date="2020-12" db="EMBL/GenBank/DDBJ databases">
        <title>Comamonas sp. nov., isolated from stream water.</title>
        <authorList>
            <person name="Park K.-H."/>
        </authorList>
    </citation>
    <scope>NUCLEOTIDE SEQUENCE</scope>
    <source>
        <strain evidence="1">EJ-4</strain>
    </source>
</reference>
<sequence>MLNISRTGQSLADMADQVRGVPARLIPYATATALTRCAKQAQTDDLPQAMRKAFDNPTSYTLNALRIEPATKNKLSARVLVKTKAMTSGNAQERYLQPEVEGGQRGSKRMENALRYAGVLSEGQFVVPGAATSLDANGNVKGADIRTILKALKNLKAVSATRSRSGQRLAKGRQLANQLFVGKPQGGNRPDGIWRREGKRLRPLFVFTNAVPTYRPRLDFSGVVQGVARKQFPAEFAKAVASMKSKGRW</sequence>
<keyword evidence="2" id="KW-1185">Reference proteome</keyword>
<dbReference type="AlphaFoldDB" id="A0A843BF93"/>
<evidence type="ECO:0000313" key="1">
    <source>
        <dbReference type="EMBL" id="MBI1625369.1"/>
    </source>
</evidence>
<name>A0A843BF93_9BURK</name>
<proteinExistence type="predicted"/>
<accession>A0A843BF93</accession>
<gene>
    <name evidence="1" type="ORF">HF327_012770</name>
</gene>
<dbReference type="EMBL" id="JABBCQ020000010">
    <property type="protein sequence ID" value="MBI1625369.1"/>
    <property type="molecule type" value="Genomic_DNA"/>
</dbReference>
<dbReference type="Proteomes" id="UP000530032">
    <property type="component" value="Unassembled WGS sequence"/>
</dbReference>
<organism evidence="1 2">
    <name type="scientific">Comamonas suwonensis</name>
    <dbReference type="NCBI Taxonomy" id="2606214"/>
    <lineage>
        <taxon>Bacteria</taxon>
        <taxon>Pseudomonadati</taxon>
        <taxon>Pseudomonadota</taxon>
        <taxon>Betaproteobacteria</taxon>
        <taxon>Burkholderiales</taxon>
        <taxon>Comamonadaceae</taxon>
        <taxon>Comamonas</taxon>
    </lineage>
</organism>